<name>A0A219AR41_METCM</name>
<dbReference type="GO" id="GO:0016491">
    <property type="term" value="F:oxidoreductase activity"/>
    <property type="evidence" value="ECO:0007669"/>
    <property type="project" value="UniProtKB-KW"/>
</dbReference>
<dbReference type="Proteomes" id="UP000078397">
    <property type="component" value="Unassembled WGS sequence"/>
</dbReference>
<evidence type="ECO:0000259" key="5">
    <source>
        <dbReference type="PROSITE" id="PS51387"/>
    </source>
</evidence>
<dbReference type="PANTHER" id="PTHR42973">
    <property type="entry name" value="BINDING OXIDOREDUCTASE, PUTATIVE (AFU_ORTHOLOGUE AFUA_1G17690)-RELATED"/>
    <property type="match status" value="1"/>
</dbReference>
<evidence type="ECO:0000256" key="4">
    <source>
        <dbReference type="ARBA" id="ARBA00023002"/>
    </source>
</evidence>
<evidence type="ECO:0000313" key="7">
    <source>
        <dbReference type="Proteomes" id="UP000078397"/>
    </source>
</evidence>
<comment type="similarity">
    <text evidence="1">Belongs to the oxygen-dependent FAD-linked oxidoreductase family.</text>
</comment>
<proteinExistence type="inferred from homology"/>
<dbReference type="EMBL" id="LSBJ02000002">
    <property type="protein sequence ID" value="OWT43226.1"/>
    <property type="molecule type" value="Genomic_DNA"/>
</dbReference>
<sequence>MARGATQGLKTFAYGNFECGIKQRPVTSMFETSSASIAARLLAIVSLSVHIFSPGSIASEMTKSMTGVTGIAQCDALIAAGLGEQMLLPGDAEYEHRINSWWSASSRLRPWCIVQPLTTKDVSAAIKALASVSHGGFAVRSGGHSHWAGGSSIDNGVTVDLGHFNKSTYDSERKVASLGPAQRWGDVFLFLENKGVMVAGGRDGNVGVGGLLTGGGNFFSQSSFTGSLFLLVNNRFIQVALDLVRALVPLHNSYYTGRRGFVCDGLINAEVVLASGEIVNTNSQCNKDLWKALKGGLGNFGIVTRFDVEAFEAGQLWGGIRASEKTHADLVIEALIKFTDDNHKNPEAAFIVNFTFQPSMAPDIIIAQVLVDTHGVANPPAFEQVQKIPELFNDIKKRPMSGIANDYLLPSNLRNVWFTLSFKNDVRVVKKSAELHEAFVADMLELVPATDLVTQSLWQPLPKIFADIGSNKGGNMLGIDQVEGNSLLWLCAASVKTPEHESILHRKAAAMTAELRRFAESIDANMPWIYVNYADPSQDALKSYGVKNVRFMQDVAAKYDPHGVFQKMVPGSFRVSRI</sequence>
<dbReference type="AlphaFoldDB" id="A0A219AR41"/>
<dbReference type="InterPro" id="IPR016169">
    <property type="entry name" value="FAD-bd_PCMH_sub2"/>
</dbReference>
<dbReference type="GO" id="GO:0071949">
    <property type="term" value="F:FAD binding"/>
    <property type="evidence" value="ECO:0007669"/>
    <property type="project" value="InterPro"/>
</dbReference>
<dbReference type="InterPro" id="IPR006094">
    <property type="entry name" value="Oxid_FAD_bind_N"/>
</dbReference>
<comment type="caution">
    <text evidence="6">The sequence shown here is derived from an EMBL/GenBank/DDBJ whole genome shotgun (WGS) entry which is preliminary data.</text>
</comment>
<feature type="domain" description="FAD-binding PCMH-type" evidence="5">
    <location>
        <begin position="106"/>
        <end position="313"/>
    </location>
</feature>
<dbReference type="PROSITE" id="PS51387">
    <property type="entry name" value="FAD_PCMH"/>
    <property type="match status" value="1"/>
</dbReference>
<dbReference type="STRING" id="1380566.A0A219AR41"/>
<protein>
    <submittedName>
        <fullName evidence="6">6-hydroxy-D-nicotine oxidase</fullName>
    </submittedName>
</protein>
<keyword evidence="7" id="KW-1185">Reference proteome</keyword>
<dbReference type="Pfam" id="PF01565">
    <property type="entry name" value="FAD_binding_4"/>
    <property type="match status" value="1"/>
</dbReference>
<gene>
    <name evidence="6" type="ORF">VFPPC_17611</name>
</gene>
<evidence type="ECO:0000256" key="1">
    <source>
        <dbReference type="ARBA" id="ARBA00005466"/>
    </source>
</evidence>
<accession>A0A219AR41</accession>
<evidence type="ECO:0000256" key="3">
    <source>
        <dbReference type="ARBA" id="ARBA00022827"/>
    </source>
</evidence>
<dbReference type="InterPro" id="IPR016166">
    <property type="entry name" value="FAD-bd_PCMH"/>
</dbReference>
<dbReference type="RefSeq" id="XP_022285668.1">
    <property type="nucleotide sequence ID" value="XM_022429305.1"/>
</dbReference>
<keyword evidence="2" id="KW-0285">Flavoprotein</keyword>
<keyword evidence="4" id="KW-0560">Oxidoreductase</keyword>
<dbReference type="PANTHER" id="PTHR42973:SF53">
    <property type="entry name" value="FAD-BINDING PCMH-TYPE DOMAIN-CONTAINING PROTEIN-RELATED"/>
    <property type="match status" value="1"/>
</dbReference>
<dbReference type="SUPFAM" id="SSF56176">
    <property type="entry name" value="FAD-binding/transporter-associated domain-like"/>
    <property type="match status" value="2"/>
</dbReference>
<dbReference type="InterPro" id="IPR050416">
    <property type="entry name" value="FAD-linked_Oxidoreductase"/>
</dbReference>
<evidence type="ECO:0000313" key="6">
    <source>
        <dbReference type="EMBL" id="OWT43226.1"/>
    </source>
</evidence>
<dbReference type="InterPro" id="IPR036318">
    <property type="entry name" value="FAD-bd_PCMH-like_sf"/>
</dbReference>
<dbReference type="GeneID" id="28856707"/>
<dbReference type="Gene3D" id="3.40.462.20">
    <property type="match status" value="1"/>
</dbReference>
<dbReference type="Gene3D" id="3.30.465.10">
    <property type="match status" value="2"/>
</dbReference>
<organism evidence="6 7">
    <name type="scientific">Pochonia chlamydosporia 170</name>
    <dbReference type="NCBI Taxonomy" id="1380566"/>
    <lineage>
        <taxon>Eukaryota</taxon>
        <taxon>Fungi</taxon>
        <taxon>Dikarya</taxon>
        <taxon>Ascomycota</taxon>
        <taxon>Pezizomycotina</taxon>
        <taxon>Sordariomycetes</taxon>
        <taxon>Hypocreomycetidae</taxon>
        <taxon>Hypocreales</taxon>
        <taxon>Clavicipitaceae</taxon>
        <taxon>Pochonia</taxon>
    </lineage>
</organism>
<dbReference type="OrthoDB" id="2151789at2759"/>
<dbReference type="KEGG" id="pchm:VFPPC_17611"/>
<evidence type="ECO:0000256" key="2">
    <source>
        <dbReference type="ARBA" id="ARBA00022630"/>
    </source>
</evidence>
<keyword evidence="3" id="KW-0274">FAD</keyword>
<reference evidence="6 7" key="1">
    <citation type="journal article" date="2016" name="PLoS Pathog.">
        <title>Biosynthesis of antibiotic leucinostatins in bio-control fungus Purpureocillium lilacinum and their inhibition on phytophthora revealed by genome mining.</title>
        <authorList>
            <person name="Wang G."/>
            <person name="Liu Z."/>
            <person name="Lin R."/>
            <person name="Li E."/>
            <person name="Mao Z."/>
            <person name="Ling J."/>
            <person name="Yang Y."/>
            <person name="Yin W.B."/>
            <person name="Xie B."/>
        </authorList>
    </citation>
    <scope>NUCLEOTIDE SEQUENCE [LARGE SCALE GENOMIC DNA]</scope>
    <source>
        <strain evidence="6">170</strain>
    </source>
</reference>